<keyword evidence="2" id="KW-0012">Acyltransferase</keyword>
<evidence type="ECO:0000313" key="5">
    <source>
        <dbReference type="Proteomes" id="UP000460272"/>
    </source>
</evidence>
<dbReference type="CDD" id="cd04301">
    <property type="entry name" value="NAT_SF"/>
    <property type="match status" value="1"/>
</dbReference>
<feature type="domain" description="N-acetyltransferase" evidence="3">
    <location>
        <begin position="4"/>
        <end position="152"/>
    </location>
</feature>
<dbReference type="GO" id="GO:0016747">
    <property type="term" value="F:acyltransferase activity, transferring groups other than amino-acyl groups"/>
    <property type="evidence" value="ECO:0007669"/>
    <property type="project" value="InterPro"/>
</dbReference>
<dbReference type="AlphaFoldDB" id="A0A6P2BP57"/>
<dbReference type="SUPFAM" id="SSF55729">
    <property type="entry name" value="Acyl-CoA N-acyltransferases (Nat)"/>
    <property type="match status" value="1"/>
</dbReference>
<keyword evidence="5" id="KW-1185">Reference proteome</keyword>
<dbReference type="PROSITE" id="PS51186">
    <property type="entry name" value="GNAT"/>
    <property type="match status" value="1"/>
</dbReference>
<name>A0A6P2BP57_9ACTN</name>
<dbReference type="EMBL" id="RPFW01000009">
    <property type="protein sequence ID" value="TVZ00301.1"/>
    <property type="molecule type" value="Genomic_DNA"/>
</dbReference>
<reference evidence="4 5" key="1">
    <citation type="submission" date="2018-11" db="EMBL/GenBank/DDBJ databases">
        <title>Trebonia kvetii gen.nov., sp.nov., a novel acidophilic actinobacterium, and proposal of the new actinobacterial family Treboniaceae fam. nov.</title>
        <authorList>
            <person name="Rapoport D."/>
            <person name="Sagova-Mareckova M."/>
            <person name="Sedlacek I."/>
            <person name="Provaznik J."/>
            <person name="Kralova S."/>
            <person name="Pavlinic D."/>
            <person name="Benes V."/>
            <person name="Kopecky J."/>
        </authorList>
    </citation>
    <scope>NUCLEOTIDE SEQUENCE [LARGE SCALE GENOMIC DNA]</scope>
    <source>
        <strain evidence="4 5">15Tr583</strain>
    </source>
</reference>
<dbReference type="OrthoDB" id="4936934at2"/>
<dbReference type="RefSeq" id="WP_145860998.1">
    <property type="nucleotide sequence ID" value="NZ_RPFW01000009.1"/>
</dbReference>
<evidence type="ECO:0000256" key="1">
    <source>
        <dbReference type="ARBA" id="ARBA00022679"/>
    </source>
</evidence>
<evidence type="ECO:0000256" key="2">
    <source>
        <dbReference type="ARBA" id="ARBA00023315"/>
    </source>
</evidence>
<dbReference type="Proteomes" id="UP000460272">
    <property type="component" value="Unassembled WGS sequence"/>
</dbReference>
<proteinExistence type="predicted"/>
<dbReference type="Gene3D" id="3.40.630.30">
    <property type="match status" value="1"/>
</dbReference>
<dbReference type="InterPro" id="IPR000182">
    <property type="entry name" value="GNAT_dom"/>
</dbReference>
<evidence type="ECO:0000259" key="3">
    <source>
        <dbReference type="PROSITE" id="PS51186"/>
    </source>
</evidence>
<dbReference type="PANTHER" id="PTHR43877">
    <property type="entry name" value="AMINOALKYLPHOSPHONATE N-ACETYLTRANSFERASE-RELATED-RELATED"/>
    <property type="match status" value="1"/>
</dbReference>
<accession>A0A6P2BP57</accession>
<organism evidence="4 5">
    <name type="scientific">Trebonia kvetii</name>
    <dbReference type="NCBI Taxonomy" id="2480626"/>
    <lineage>
        <taxon>Bacteria</taxon>
        <taxon>Bacillati</taxon>
        <taxon>Actinomycetota</taxon>
        <taxon>Actinomycetes</taxon>
        <taxon>Streptosporangiales</taxon>
        <taxon>Treboniaceae</taxon>
        <taxon>Trebonia</taxon>
    </lineage>
</organism>
<gene>
    <name evidence="4" type="ORF">EAS64_37295</name>
</gene>
<dbReference type="Pfam" id="PF00583">
    <property type="entry name" value="Acetyltransf_1"/>
    <property type="match status" value="1"/>
</dbReference>
<protein>
    <submittedName>
        <fullName evidence="4">GNAT family N-acetyltransferase</fullName>
    </submittedName>
</protein>
<sequence length="152" mass="17141">MTEPVIRIAEAADGPALAALRRAWTAEQHGAVDDAEFEARFLDWYEREFARRISWLAEVDGAAVGMMNLAIFARMPQPGRDVGTWGYLANAFVLKAHRDRGIGSLLLRALLDHADGQRYVRVVLRPSQRAIPFYQRLGFAADHDLFVRHRPG</sequence>
<keyword evidence="1 4" id="KW-0808">Transferase</keyword>
<evidence type="ECO:0000313" key="4">
    <source>
        <dbReference type="EMBL" id="TVZ00301.1"/>
    </source>
</evidence>
<comment type="caution">
    <text evidence="4">The sequence shown here is derived from an EMBL/GenBank/DDBJ whole genome shotgun (WGS) entry which is preliminary data.</text>
</comment>
<dbReference type="InterPro" id="IPR016181">
    <property type="entry name" value="Acyl_CoA_acyltransferase"/>
</dbReference>
<dbReference type="InterPro" id="IPR050832">
    <property type="entry name" value="Bact_Acetyltransf"/>
</dbReference>